<dbReference type="GO" id="GO:0000387">
    <property type="term" value="P:spliceosomal snRNP assembly"/>
    <property type="evidence" value="ECO:0007669"/>
    <property type="project" value="InterPro"/>
</dbReference>
<dbReference type="Pfam" id="PF15348">
    <property type="entry name" value="GEMIN8"/>
    <property type="match status" value="2"/>
</dbReference>
<sequence length="435" mass="49171">MFKEDASLSPLPLKALKPEAKEDVSAVMSWFSSPVYSRYWQHYRQAMAWRRRHRGAYRKAWEAAHGPARQRRYHDWQASGSDRSSSSDDDTEDQSSSDGDIECDVSNMEISEELRQYFAHTERHREELRRQQELEAEQQDSYVPADQDLHAVCRRSSAAPPAERPGERRAAEMKKLYGQDAAKILAMEAAMQLAFDRNCDLKQPKYWPVIPLKLSVSYIFAETASGGDVTPPPPPPLIPKRDVQLFVCGATTCGTASQAVFVSGKVSTGAADMGWCELENRQDAARRHDLLPGRTLGAVFLQDADLNVFLVWPVATPKPRLSSFVCSSHHPPACCLHRYSFRHPFHVSSSVNSLFVLSLFPPRLTDLLPRQRGDAKRSEGSRERVTMMMITVVEMKMLFLHSDSRWCPTLLHLCTVGHRCSSSRCHVTPAWGRVT</sequence>
<feature type="region of interest" description="Disordered" evidence="1">
    <location>
        <begin position="68"/>
        <end position="104"/>
    </location>
</feature>
<dbReference type="InterPro" id="IPR034754">
    <property type="entry name" value="GEMIN8"/>
</dbReference>
<name>A0A315W935_GAMAF</name>
<organism evidence="2 3">
    <name type="scientific">Gambusia affinis</name>
    <name type="common">Western mosquitofish</name>
    <name type="synonym">Heterandria affinis</name>
    <dbReference type="NCBI Taxonomy" id="33528"/>
    <lineage>
        <taxon>Eukaryota</taxon>
        <taxon>Metazoa</taxon>
        <taxon>Chordata</taxon>
        <taxon>Craniata</taxon>
        <taxon>Vertebrata</taxon>
        <taxon>Euteleostomi</taxon>
        <taxon>Actinopterygii</taxon>
        <taxon>Neopterygii</taxon>
        <taxon>Teleostei</taxon>
        <taxon>Neoteleostei</taxon>
        <taxon>Acanthomorphata</taxon>
        <taxon>Ovalentaria</taxon>
        <taxon>Atherinomorphae</taxon>
        <taxon>Cyprinodontiformes</taxon>
        <taxon>Poeciliidae</taxon>
        <taxon>Poeciliinae</taxon>
        <taxon>Gambusia</taxon>
    </lineage>
</organism>
<dbReference type="AlphaFoldDB" id="A0A315W935"/>
<dbReference type="EMBL" id="NHOQ01000204">
    <property type="protein sequence ID" value="PWA32199.1"/>
    <property type="molecule type" value="Genomic_DNA"/>
</dbReference>
<evidence type="ECO:0000313" key="2">
    <source>
        <dbReference type="EMBL" id="PWA32199.1"/>
    </source>
</evidence>
<gene>
    <name evidence="2" type="ORF">CCH79_00013476</name>
</gene>
<evidence type="ECO:0008006" key="4">
    <source>
        <dbReference type="Google" id="ProtNLM"/>
    </source>
</evidence>
<dbReference type="Proteomes" id="UP000250572">
    <property type="component" value="Unassembled WGS sequence"/>
</dbReference>
<dbReference type="GO" id="GO:0032797">
    <property type="term" value="C:SMN complex"/>
    <property type="evidence" value="ECO:0007669"/>
    <property type="project" value="InterPro"/>
</dbReference>
<keyword evidence="3" id="KW-1185">Reference proteome</keyword>
<dbReference type="PANTHER" id="PTHR16238:SF7">
    <property type="entry name" value="GEM-ASSOCIATED PROTEIN 8"/>
    <property type="match status" value="1"/>
</dbReference>
<proteinExistence type="predicted"/>
<evidence type="ECO:0000313" key="3">
    <source>
        <dbReference type="Proteomes" id="UP000250572"/>
    </source>
</evidence>
<accession>A0A315W935</accession>
<comment type="caution">
    <text evidence="2">The sequence shown here is derived from an EMBL/GenBank/DDBJ whole genome shotgun (WGS) entry which is preliminary data.</text>
</comment>
<dbReference type="STRING" id="33528.ENSGAFP00000027986"/>
<reference evidence="2 3" key="1">
    <citation type="journal article" date="2018" name="G3 (Bethesda)">
        <title>A High-Quality Reference Genome for the Invasive Mosquitofish Gambusia affinis Using a Chicago Library.</title>
        <authorList>
            <person name="Hoffberg S.L."/>
            <person name="Troendle N.J."/>
            <person name="Glenn T.C."/>
            <person name="Mahmud O."/>
            <person name="Louha S."/>
            <person name="Chalopin D."/>
            <person name="Bennetzen J.L."/>
            <person name="Mauricio R."/>
        </authorList>
    </citation>
    <scope>NUCLEOTIDE SEQUENCE [LARGE SCALE GENOMIC DNA]</scope>
    <source>
        <strain evidence="2">NE01/NJP1002.9</strain>
        <tissue evidence="2">Muscle</tissue>
    </source>
</reference>
<evidence type="ECO:0000256" key="1">
    <source>
        <dbReference type="SAM" id="MobiDB-lite"/>
    </source>
</evidence>
<protein>
    <recommendedName>
        <fullName evidence="4">Gem-associated protein 8</fullName>
    </recommendedName>
</protein>
<dbReference type="PANTHER" id="PTHR16238">
    <property type="entry name" value="GEM-ASSOCIATED PROTEIN 8"/>
    <property type="match status" value="1"/>
</dbReference>
<feature type="compositionally biased region" description="Acidic residues" evidence="1">
    <location>
        <begin position="87"/>
        <end position="103"/>
    </location>
</feature>